<dbReference type="GeneID" id="98407171"/>
<dbReference type="RefSeq" id="WP_150990019.1">
    <property type="nucleotide sequence ID" value="NZ_CP062808.1"/>
</dbReference>
<dbReference type="Proteomes" id="UP000397656">
    <property type="component" value="Plasmid pRK1-4"/>
</dbReference>
<evidence type="ECO:0000313" key="2">
    <source>
        <dbReference type="Proteomes" id="UP000397656"/>
    </source>
</evidence>
<proteinExistence type="predicted"/>
<keyword evidence="1" id="KW-0614">Plasmid</keyword>
<evidence type="ECO:0000313" key="1">
    <source>
        <dbReference type="EMBL" id="QOT82311.1"/>
    </source>
</evidence>
<reference evidence="1 2" key="1">
    <citation type="submission" date="2020-10" db="EMBL/GenBank/DDBJ databases">
        <title>Complete genome sequence of Cupriavidus basilensis CCUG 49340T.</title>
        <authorList>
            <person name="Salva-Serra F."/>
            <person name="Donoso R.A."/>
            <person name="Cho K.H."/>
            <person name="Yoo J.A."/>
            <person name="Lee K."/>
            <person name="Yoon S.-H."/>
            <person name="Perez-Pantoja D."/>
            <person name="Moore E.R.B."/>
        </authorList>
    </citation>
    <scope>NUCLEOTIDE SEQUENCE [LARGE SCALE GENOMIC DNA]</scope>
    <source>
        <strain evidence="2">CCUG 49340</strain>
        <plasmid evidence="1 2">pRK1-4</plasmid>
    </source>
</reference>
<organism evidence="1 2">
    <name type="scientific">Cupriavidus basilensis</name>
    <dbReference type="NCBI Taxonomy" id="68895"/>
    <lineage>
        <taxon>Bacteria</taxon>
        <taxon>Pseudomonadati</taxon>
        <taxon>Pseudomonadota</taxon>
        <taxon>Betaproteobacteria</taxon>
        <taxon>Burkholderiales</taxon>
        <taxon>Burkholderiaceae</taxon>
        <taxon>Cupriavidus</taxon>
    </lineage>
</organism>
<geneLocation type="plasmid" evidence="1 2">
    <name>pRK1-4</name>
</geneLocation>
<accession>A0A643FN92</accession>
<name>A0A643FN92_9BURK</name>
<dbReference type="AlphaFoldDB" id="A0A643FN92"/>
<dbReference type="EMBL" id="CP062808">
    <property type="protein sequence ID" value="QOT82311.1"/>
    <property type="molecule type" value="Genomic_DNA"/>
</dbReference>
<sequence>MKRVIPFALVLTCSVAIAGAPVTDLMADPLFMAKVASYHGMTPMRLANQSEDRVRQMVLDYLESQQAKPTKKAATHGGGAVMKANDEVRQ</sequence>
<protein>
    <submittedName>
        <fullName evidence="1">Uncharacterized protein</fullName>
    </submittedName>
</protein>
<gene>
    <name evidence="1" type="ORF">F7R26_040075</name>
</gene>